<dbReference type="FunFam" id="4.10.1240.10:FF:000005">
    <property type="entry name" value="Parathyroid hormone/parathyroid hormone-related peptide receptor"/>
    <property type="match status" value="1"/>
</dbReference>
<dbReference type="GO" id="GO:0004991">
    <property type="term" value="F:parathyroid hormone receptor activity"/>
    <property type="evidence" value="ECO:0007669"/>
    <property type="project" value="TreeGrafter"/>
</dbReference>
<gene>
    <name evidence="3" type="ORF">ANANG_G00066910</name>
</gene>
<dbReference type="Proteomes" id="UP001044222">
    <property type="component" value="Unassembled WGS sequence"/>
</dbReference>
<sequence length="134" mass="15349">MPKCLLWNFAEVLLCWTFVEAQGSSDGGITVQEQMYLLYDVKLECHQNVSLQDPTDDLCPPGWDGLICWPRGSPGAVTKVQCPRYVYDFNHNGHAYRKCDINGSWVFVESLNRTWTNYSDCLRFLQPNNHEGGK</sequence>
<reference evidence="3" key="1">
    <citation type="submission" date="2021-01" db="EMBL/GenBank/DDBJ databases">
        <title>A chromosome-scale assembly of European eel, Anguilla anguilla.</title>
        <authorList>
            <person name="Henkel C."/>
            <person name="Jong-Raadsen S.A."/>
            <person name="Dufour S."/>
            <person name="Weltzien F.-A."/>
            <person name="Palstra A.P."/>
            <person name="Pelster B."/>
            <person name="Spaink H.P."/>
            <person name="Van Den Thillart G.E."/>
            <person name="Jansen H."/>
            <person name="Zahm M."/>
            <person name="Klopp C."/>
            <person name="Cedric C."/>
            <person name="Louis A."/>
            <person name="Berthelot C."/>
            <person name="Parey E."/>
            <person name="Roest Crollius H."/>
            <person name="Montfort J."/>
            <person name="Robinson-Rechavi M."/>
            <person name="Bucao C."/>
            <person name="Bouchez O."/>
            <person name="Gislard M."/>
            <person name="Lluch J."/>
            <person name="Milhes M."/>
            <person name="Lampietro C."/>
            <person name="Lopez Roques C."/>
            <person name="Donnadieu C."/>
            <person name="Braasch I."/>
            <person name="Desvignes T."/>
            <person name="Postlethwait J."/>
            <person name="Bobe J."/>
            <person name="Guiguen Y."/>
            <person name="Dirks R."/>
        </authorList>
    </citation>
    <scope>NUCLEOTIDE SEQUENCE</scope>
    <source>
        <strain evidence="3">Tag_6206</strain>
        <tissue evidence="3">Liver</tissue>
    </source>
</reference>
<feature type="signal peptide" evidence="1">
    <location>
        <begin position="1"/>
        <end position="21"/>
    </location>
</feature>
<accession>A0A9D3MT48</accession>
<organism evidence="3 4">
    <name type="scientific">Anguilla anguilla</name>
    <name type="common">European freshwater eel</name>
    <name type="synonym">Muraena anguilla</name>
    <dbReference type="NCBI Taxonomy" id="7936"/>
    <lineage>
        <taxon>Eukaryota</taxon>
        <taxon>Metazoa</taxon>
        <taxon>Chordata</taxon>
        <taxon>Craniata</taxon>
        <taxon>Vertebrata</taxon>
        <taxon>Euteleostomi</taxon>
        <taxon>Actinopterygii</taxon>
        <taxon>Neopterygii</taxon>
        <taxon>Teleostei</taxon>
        <taxon>Anguilliformes</taxon>
        <taxon>Anguillidae</taxon>
        <taxon>Anguilla</taxon>
    </lineage>
</organism>
<proteinExistence type="predicted"/>
<dbReference type="InterPro" id="IPR017983">
    <property type="entry name" value="GPCR_2_secretin-like_CS"/>
</dbReference>
<dbReference type="InterPro" id="IPR036445">
    <property type="entry name" value="GPCR_2_extracell_dom_sf"/>
</dbReference>
<name>A0A9D3MT48_ANGAN</name>
<feature type="chain" id="PRO_5039505383" description="G-protein coupled receptors family 2 profile 1 domain-containing protein" evidence="1">
    <location>
        <begin position="22"/>
        <end position="134"/>
    </location>
</feature>
<evidence type="ECO:0000313" key="4">
    <source>
        <dbReference type="Proteomes" id="UP001044222"/>
    </source>
</evidence>
<comment type="caution">
    <text evidence="3">The sequence shown here is derived from an EMBL/GenBank/DDBJ whole genome shotgun (WGS) entry which is preliminary data.</text>
</comment>
<dbReference type="PANTHER" id="PTHR45620:SF7">
    <property type="entry name" value="PARATHYROID HORMONE 2 RECEPTOR"/>
    <property type="match status" value="1"/>
</dbReference>
<feature type="non-terminal residue" evidence="3">
    <location>
        <position position="1"/>
    </location>
</feature>
<dbReference type="GO" id="GO:0005886">
    <property type="term" value="C:plasma membrane"/>
    <property type="evidence" value="ECO:0007669"/>
    <property type="project" value="TreeGrafter"/>
</dbReference>
<keyword evidence="1" id="KW-0732">Signal</keyword>
<evidence type="ECO:0000313" key="3">
    <source>
        <dbReference type="EMBL" id="KAG5852850.1"/>
    </source>
</evidence>
<dbReference type="GO" id="GO:0008528">
    <property type="term" value="F:G protein-coupled peptide receptor activity"/>
    <property type="evidence" value="ECO:0007669"/>
    <property type="project" value="TreeGrafter"/>
</dbReference>
<dbReference type="AlphaFoldDB" id="A0A9D3MT48"/>
<dbReference type="Pfam" id="PF02793">
    <property type="entry name" value="HRM"/>
    <property type="match status" value="1"/>
</dbReference>
<dbReference type="SUPFAM" id="SSF111418">
    <property type="entry name" value="Hormone receptor domain"/>
    <property type="match status" value="1"/>
</dbReference>
<feature type="domain" description="G-protein coupled receptors family 2 profile 1" evidence="2">
    <location>
        <begin position="44"/>
        <end position="125"/>
    </location>
</feature>
<dbReference type="EMBL" id="JAFIRN010000003">
    <property type="protein sequence ID" value="KAG5852850.1"/>
    <property type="molecule type" value="Genomic_DNA"/>
</dbReference>
<dbReference type="PROSITE" id="PS00649">
    <property type="entry name" value="G_PROTEIN_RECEP_F2_1"/>
    <property type="match status" value="1"/>
</dbReference>
<dbReference type="PROSITE" id="PS50227">
    <property type="entry name" value="G_PROTEIN_RECEP_F2_3"/>
    <property type="match status" value="1"/>
</dbReference>
<dbReference type="GO" id="GO:0007188">
    <property type="term" value="P:adenylate cyclase-modulating G protein-coupled receptor signaling pathway"/>
    <property type="evidence" value="ECO:0007669"/>
    <property type="project" value="TreeGrafter"/>
</dbReference>
<protein>
    <recommendedName>
        <fullName evidence="2">G-protein coupled receptors family 2 profile 1 domain-containing protein</fullName>
    </recommendedName>
</protein>
<dbReference type="PANTHER" id="PTHR45620">
    <property type="entry name" value="PDF RECEPTOR-LIKE PROTEIN-RELATED"/>
    <property type="match status" value="1"/>
</dbReference>
<evidence type="ECO:0000256" key="1">
    <source>
        <dbReference type="SAM" id="SignalP"/>
    </source>
</evidence>
<dbReference type="InterPro" id="IPR001879">
    <property type="entry name" value="GPCR_2_extracellular_dom"/>
</dbReference>
<dbReference type="SMART" id="SM00008">
    <property type="entry name" value="HormR"/>
    <property type="match status" value="1"/>
</dbReference>
<dbReference type="InterPro" id="IPR050332">
    <property type="entry name" value="GPCR_2"/>
</dbReference>
<dbReference type="GO" id="GO:0017046">
    <property type="term" value="F:peptide hormone binding"/>
    <property type="evidence" value="ECO:0007669"/>
    <property type="project" value="TreeGrafter"/>
</dbReference>
<dbReference type="Gene3D" id="4.10.1240.10">
    <property type="entry name" value="GPCR, family 2, extracellular hormone receptor domain"/>
    <property type="match status" value="1"/>
</dbReference>
<keyword evidence="4" id="KW-1185">Reference proteome</keyword>
<evidence type="ECO:0000259" key="2">
    <source>
        <dbReference type="PROSITE" id="PS50227"/>
    </source>
</evidence>